<evidence type="ECO:0000313" key="5">
    <source>
        <dbReference type="Proteomes" id="UP000202440"/>
    </source>
</evidence>
<dbReference type="EMBL" id="CP022530">
    <property type="protein sequence ID" value="ASP37444.1"/>
    <property type="molecule type" value="Genomic_DNA"/>
</dbReference>
<dbReference type="Proteomes" id="UP000202440">
    <property type="component" value="Chromosome"/>
</dbReference>
<dbReference type="KEGG" id="bsan:CHH28_01560"/>
<name>A0A222FG21_9GAMM</name>
<dbReference type="Pfam" id="PF13673">
    <property type="entry name" value="Acetyltransf_10"/>
    <property type="match status" value="1"/>
</dbReference>
<dbReference type="CDD" id="cd04301">
    <property type="entry name" value="NAT_SF"/>
    <property type="match status" value="1"/>
</dbReference>
<dbReference type="FunFam" id="3.40.630.30:FF:000035">
    <property type="entry name" value="GNAT family N-acetyltransferase"/>
    <property type="match status" value="1"/>
</dbReference>
<evidence type="ECO:0000259" key="3">
    <source>
        <dbReference type="PROSITE" id="PS51186"/>
    </source>
</evidence>
<protein>
    <recommendedName>
        <fullName evidence="2">Protein ElaA</fullName>
    </recommendedName>
</protein>
<gene>
    <name evidence="4" type="ORF">CHH28_01560</name>
</gene>
<dbReference type="OrthoDB" id="9796171at2"/>
<dbReference type="Gene3D" id="3.40.630.30">
    <property type="match status" value="1"/>
</dbReference>
<feature type="domain" description="N-acetyltransferase" evidence="3">
    <location>
        <begin position="7"/>
        <end position="150"/>
    </location>
</feature>
<dbReference type="SUPFAM" id="SSF55729">
    <property type="entry name" value="Acyl-CoA N-acyltransferases (Nat)"/>
    <property type="match status" value="1"/>
</dbReference>
<dbReference type="PROSITE" id="PS51186">
    <property type="entry name" value="GNAT"/>
    <property type="match status" value="1"/>
</dbReference>
<keyword evidence="4" id="KW-0808">Transferase</keyword>
<keyword evidence="5" id="KW-1185">Reference proteome</keyword>
<reference evidence="4 5" key="1">
    <citation type="submission" date="2017-07" db="EMBL/GenBank/DDBJ databases">
        <title>Annotated genome sequence of Bacterioplanes sanyensis isolated from Red Sea.</title>
        <authorList>
            <person name="Rehman Z.U."/>
        </authorList>
    </citation>
    <scope>NUCLEOTIDE SEQUENCE [LARGE SCALE GENOMIC DNA]</scope>
    <source>
        <strain evidence="4 5">NV9</strain>
    </source>
</reference>
<comment type="similarity">
    <text evidence="1">Belongs to the UPF0039 (ElaA) family.</text>
</comment>
<dbReference type="InterPro" id="IPR000182">
    <property type="entry name" value="GNAT_dom"/>
</dbReference>
<evidence type="ECO:0000256" key="1">
    <source>
        <dbReference type="ARBA" id="ARBA00009623"/>
    </source>
</evidence>
<organism evidence="4 5">
    <name type="scientific">Bacterioplanes sanyensis</name>
    <dbReference type="NCBI Taxonomy" id="1249553"/>
    <lineage>
        <taxon>Bacteria</taxon>
        <taxon>Pseudomonadati</taxon>
        <taxon>Pseudomonadota</taxon>
        <taxon>Gammaproteobacteria</taxon>
        <taxon>Oceanospirillales</taxon>
        <taxon>Oceanospirillaceae</taxon>
        <taxon>Bacterioplanes</taxon>
    </lineage>
</organism>
<dbReference type="AlphaFoldDB" id="A0A222FG21"/>
<evidence type="ECO:0000313" key="4">
    <source>
        <dbReference type="EMBL" id="ASP37444.1"/>
    </source>
</evidence>
<accession>A0A222FG21</accession>
<dbReference type="GO" id="GO:0016747">
    <property type="term" value="F:acyltransferase activity, transferring groups other than amino-acyl groups"/>
    <property type="evidence" value="ECO:0007669"/>
    <property type="project" value="InterPro"/>
</dbReference>
<dbReference type="RefSeq" id="WP_094058662.1">
    <property type="nucleotide sequence ID" value="NZ_CP022530.1"/>
</dbReference>
<evidence type="ECO:0000256" key="2">
    <source>
        <dbReference type="ARBA" id="ARBA00072224"/>
    </source>
</evidence>
<sequence>MTRWTLLPLAEMTAEQVYRLLQLRSEVFVVEQTCPYQDMDDKDLLPEAYQLVGWIDDQPVTCARLLAPGISYDAASIGRVVTRQQQRGTGLGHELMQQALQQCTRLWPQADIEISAQLYLKAFYQGHGFVQISDTYLEDDIPHIHMIRNR</sequence>
<proteinExistence type="inferred from homology"/>
<dbReference type="InterPro" id="IPR016181">
    <property type="entry name" value="Acyl_CoA_acyltransferase"/>
</dbReference>